<feature type="transmembrane region" description="Helical" evidence="1">
    <location>
        <begin position="12"/>
        <end position="33"/>
    </location>
</feature>
<organism evidence="2 4">
    <name type="scientific">Heyndrickxia sporothermodurans</name>
    <dbReference type="NCBI Taxonomy" id="46224"/>
    <lineage>
        <taxon>Bacteria</taxon>
        <taxon>Bacillati</taxon>
        <taxon>Bacillota</taxon>
        <taxon>Bacilli</taxon>
        <taxon>Bacillales</taxon>
        <taxon>Bacillaceae</taxon>
        <taxon>Heyndrickxia</taxon>
    </lineage>
</organism>
<dbReference type="OrthoDB" id="2928677at2"/>
<dbReference type="RefSeq" id="WP_066229822.1">
    <property type="nucleotide sequence ID" value="NZ_JABWTQ010000103.1"/>
</dbReference>
<evidence type="ECO:0000256" key="1">
    <source>
        <dbReference type="SAM" id="Phobius"/>
    </source>
</evidence>
<dbReference type="STRING" id="46224.B4102_2807"/>
<dbReference type="EMBL" id="CP066701">
    <property type="protein sequence ID" value="QQX24603.1"/>
    <property type="molecule type" value="Genomic_DNA"/>
</dbReference>
<evidence type="ECO:0000313" key="4">
    <source>
        <dbReference type="Proteomes" id="UP000075666"/>
    </source>
</evidence>
<keyword evidence="4" id="KW-1185">Reference proteome</keyword>
<evidence type="ECO:0000313" key="5">
    <source>
        <dbReference type="Proteomes" id="UP000595512"/>
    </source>
</evidence>
<keyword evidence="1" id="KW-0812">Transmembrane</keyword>
<dbReference type="KEGG" id="hspo:JGZ69_17760"/>
<evidence type="ECO:0000313" key="2">
    <source>
        <dbReference type="EMBL" id="KYD08530.1"/>
    </source>
</evidence>
<reference evidence="3 5" key="2">
    <citation type="submission" date="2020-12" db="EMBL/GenBank/DDBJ databases">
        <title>Taxonomic evaluation of the Bacillus sporothermodurans group of bacteria based on whole genome sequences.</title>
        <authorList>
            <person name="Fiedler G."/>
            <person name="Herbstmann A.-D."/>
            <person name="Doll E."/>
            <person name="Wenning M."/>
            <person name="Brinks E."/>
            <person name="Kabisch J."/>
            <person name="Breitenwieser F."/>
            <person name="Lappann M."/>
            <person name="Boehnlein C."/>
            <person name="Franz C."/>
        </authorList>
    </citation>
    <scope>NUCLEOTIDE SEQUENCE [LARGE SCALE GENOMIC DNA]</scope>
    <source>
        <strain evidence="3 5">DSM 10599</strain>
    </source>
</reference>
<dbReference type="EMBL" id="LQYN01000031">
    <property type="protein sequence ID" value="KYD08530.1"/>
    <property type="molecule type" value="Genomic_DNA"/>
</dbReference>
<keyword evidence="1" id="KW-1133">Transmembrane helix</keyword>
<evidence type="ECO:0000313" key="3">
    <source>
        <dbReference type="EMBL" id="QQX24603.1"/>
    </source>
</evidence>
<accession>A0A150L8F7</accession>
<proteinExistence type="predicted"/>
<dbReference type="Proteomes" id="UP000595512">
    <property type="component" value="Chromosome"/>
</dbReference>
<gene>
    <name evidence="2" type="ORF">B4102_2807</name>
    <name evidence="3" type="ORF">JGZ69_17760</name>
</gene>
<dbReference type="PATRIC" id="fig|46224.3.peg.2377"/>
<sequence>MNIKEYYSSLKNVYFNQLVIIGVSATICIFIMIYFEITIFHKLIFISIGTLLVYFYSKYFYFSYRESKASNLLNSQEKVLQHNQFLLLQETNPSFQLKLFKSNGICEWEISEVKKGSMMKTKYRSHLFELKKRDGSTLALFKIPRFQKSVLEIIASDKKMRLNFVTKGKGKEIFSLNQQQFSIDKNSSIIQLLKDGTVLMKSEIGLMPLNWQKQFAPNTPIIEINEKVELLDFYIAVCLLIYCLQKYKKL</sequence>
<dbReference type="Proteomes" id="UP000075666">
    <property type="component" value="Unassembled WGS sequence"/>
</dbReference>
<feature type="transmembrane region" description="Helical" evidence="1">
    <location>
        <begin position="39"/>
        <end position="57"/>
    </location>
</feature>
<name>A0A150L8F7_9BACI</name>
<keyword evidence="1" id="KW-0472">Membrane</keyword>
<dbReference type="AlphaFoldDB" id="A0A150L8F7"/>
<protein>
    <submittedName>
        <fullName evidence="2">Uncharacterized protein</fullName>
    </submittedName>
</protein>
<reference evidence="2 4" key="1">
    <citation type="submission" date="2016-01" db="EMBL/GenBank/DDBJ databases">
        <title>Genome Sequences of Twelve Sporeforming Bacillus Species Isolated from Foods.</title>
        <authorList>
            <person name="Berendsen E.M."/>
            <person name="Wells-Bennik M.H."/>
            <person name="Krawcyk A.O."/>
            <person name="De Jong A."/>
            <person name="Holsappel S."/>
            <person name="Eijlander R.T."/>
            <person name="Kuipers O.P."/>
        </authorList>
    </citation>
    <scope>NUCLEOTIDE SEQUENCE [LARGE SCALE GENOMIC DNA]</scope>
    <source>
        <strain evidence="2 4">B4102</strain>
    </source>
</reference>